<feature type="transmembrane region" description="Helical" evidence="1">
    <location>
        <begin position="23"/>
        <end position="43"/>
    </location>
</feature>
<dbReference type="EMBL" id="CP138580">
    <property type="protein sequence ID" value="WPG97642.1"/>
    <property type="molecule type" value="Genomic_DNA"/>
</dbReference>
<feature type="transmembrane region" description="Helical" evidence="1">
    <location>
        <begin position="130"/>
        <end position="151"/>
    </location>
</feature>
<protein>
    <submittedName>
        <fullName evidence="2">Uncharacterized protein</fullName>
    </submittedName>
</protein>
<evidence type="ECO:0000256" key="1">
    <source>
        <dbReference type="SAM" id="Phobius"/>
    </source>
</evidence>
<evidence type="ECO:0000313" key="3">
    <source>
        <dbReference type="Proteomes" id="UP001303373"/>
    </source>
</evidence>
<gene>
    <name evidence="2" type="ORF">R9X50_00042200</name>
</gene>
<keyword evidence="1" id="KW-0472">Membrane</keyword>
<reference evidence="2 3" key="1">
    <citation type="submission" date="2023-11" db="EMBL/GenBank/DDBJ databases">
        <title>An acidophilic fungus is an integral part of prey digestion in a carnivorous sundew plant.</title>
        <authorList>
            <person name="Tsai I.J."/>
        </authorList>
    </citation>
    <scope>NUCLEOTIDE SEQUENCE [LARGE SCALE GENOMIC DNA]</scope>
    <source>
        <strain evidence="2">169a</strain>
    </source>
</reference>
<feature type="transmembrane region" description="Helical" evidence="1">
    <location>
        <begin position="172"/>
        <end position="197"/>
    </location>
</feature>
<keyword evidence="1" id="KW-1133">Transmembrane helix</keyword>
<dbReference type="AlphaFoldDB" id="A0AAQ3R956"/>
<evidence type="ECO:0000313" key="2">
    <source>
        <dbReference type="EMBL" id="WPG97642.1"/>
    </source>
</evidence>
<name>A0AAQ3R956_9PEZI</name>
<organism evidence="2 3">
    <name type="scientific">Acrodontium crateriforme</name>
    <dbReference type="NCBI Taxonomy" id="150365"/>
    <lineage>
        <taxon>Eukaryota</taxon>
        <taxon>Fungi</taxon>
        <taxon>Dikarya</taxon>
        <taxon>Ascomycota</taxon>
        <taxon>Pezizomycotina</taxon>
        <taxon>Dothideomycetes</taxon>
        <taxon>Dothideomycetidae</taxon>
        <taxon>Mycosphaerellales</taxon>
        <taxon>Teratosphaeriaceae</taxon>
        <taxon>Acrodontium</taxon>
    </lineage>
</organism>
<dbReference type="Proteomes" id="UP001303373">
    <property type="component" value="Chromosome 1"/>
</dbReference>
<proteinExistence type="predicted"/>
<sequence length="260" mass="28728">MATNEITIYGWRGAFLARTSPQLSLAGSICSIGLTGAFMVLIVKQGRKYDAIRRNIKERPDELAQLSKQWLKTIVKSTRVVRGFGLIFLLLALAIIMTDGYISLEALVHATKTNPNVLGAMPLCNLATQLGLSIVYATVFSLLIPLTPILLTTHLFNRQSATRGPEWRDNNIVTVGYGFASVGMFAAMVSYFIALRWPPMEALLLRFALFQISFFSGLAWSLASQRIVCTGGALWRRNGMVLCAEEYAPLMTSRSVDEKV</sequence>
<feature type="transmembrane region" description="Helical" evidence="1">
    <location>
        <begin position="86"/>
        <end position="110"/>
    </location>
</feature>
<accession>A0AAQ3R956</accession>
<keyword evidence="3" id="KW-1185">Reference proteome</keyword>
<feature type="transmembrane region" description="Helical" evidence="1">
    <location>
        <begin position="203"/>
        <end position="223"/>
    </location>
</feature>
<keyword evidence="1" id="KW-0812">Transmembrane</keyword>